<feature type="non-terminal residue" evidence="2">
    <location>
        <position position="80"/>
    </location>
</feature>
<keyword evidence="1" id="KW-0472">Membrane</keyword>
<reference evidence="2" key="1">
    <citation type="submission" date="2018-05" db="EMBL/GenBank/DDBJ databases">
        <authorList>
            <person name="Lanie J.A."/>
            <person name="Ng W.-L."/>
            <person name="Kazmierczak K.M."/>
            <person name="Andrzejewski T.M."/>
            <person name="Davidsen T.M."/>
            <person name="Wayne K.J."/>
            <person name="Tettelin H."/>
            <person name="Glass J.I."/>
            <person name="Rusch D."/>
            <person name="Podicherti R."/>
            <person name="Tsui H.-C.T."/>
            <person name="Winkler M.E."/>
        </authorList>
    </citation>
    <scope>NUCLEOTIDE SEQUENCE</scope>
</reference>
<dbReference type="EMBL" id="UINC01016226">
    <property type="protein sequence ID" value="SVA67725.1"/>
    <property type="molecule type" value="Genomic_DNA"/>
</dbReference>
<sequence>VVFSSGPGQSYVFSIFIDSIISDTGLSRSGISALYMLSTGVSAGMVWLVSRMVDRVGPRMMLVAVGIAFAAACFGMAAAT</sequence>
<feature type="non-terminal residue" evidence="2">
    <location>
        <position position="1"/>
    </location>
</feature>
<name>A0A381XSP0_9ZZZZ</name>
<dbReference type="AlphaFoldDB" id="A0A381XSP0"/>
<gene>
    <name evidence="2" type="ORF">METZ01_LOCUS120579</name>
</gene>
<evidence type="ECO:0000256" key="1">
    <source>
        <dbReference type="SAM" id="Phobius"/>
    </source>
</evidence>
<keyword evidence="1" id="KW-1133">Transmembrane helix</keyword>
<organism evidence="2">
    <name type="scientific">marine metagenome</name>
    <dbReference type="NCBI Taxonomy" id="408172"/>
    <lineage>
        <taxon>unclassified sequences</taxon>
        <taxon>metagenomes</taxon>
        <taxon>ecological metagenomes</taxon>
    </lineage>
</organism>
<accession>A0A381XSP0</accession>
<protein>
    <recommendedName>
        <fullName evidence="3">Major facilitator superfamily (MFS) profile domain-containing protein</fullName>
    </recommendedName>
</protein>
<feature type="transmembrane region" description="Helical" evidence="1">
    <location>
        <begin position="61"/>
        <end position="79"/>
    </location>
</feature>
<dbReference type="InterPro" id="IPR036259">
    <property type="entry name" value="MFS_trans_sf"/>
</dbReference>
<keyword evidence="1" id="KW-0812">Transmembrane</keyword>
<evidence type="ECO:0000313" key="2">
    <source>
        <dbReference type="EMBL" id="SVA67725.1"/>
    </source>
</evidence>
<dbReference type="SUPFAM" id="SSF103473">
    <property type="entry name" value="MFS general substrate transporter"/>
    <property type="match status" value="1"/>
</dbReference>
<evidence type="ECO:0008006" key="3">
    <source>
        <dbReference type="Google" id="ProtNLM"/>
    </source>
</evidence>
<dbReference type="Gene3D" id="1.20.1250.20">
    <property type="entry name" value="MFS general substrate transporter like domains"/>
    <property type="match status" value="1"/>
</dbReference>
<feature type="transmembrane region" description="Helical" evidence="1">
    <location>
        <begin position="31"/>
        <end position="49"/>
    </location>
</feature>
<proteinExistence type="predicted"/>